<evidence type="ECO:0000256" key="6">
    <source>
        <dbReference type="ARBA" id="ARBA00023209"/>
    </source>
</evidence>
<dbReference type="InterPro" id="IPR003664">
    <property type="entry name" value="FA_synthesis"/>
</dbReference>
<evidence type="ECO:0000256" key="10">
    <source>
        <dbReference type="HAMAP-Rule" id="MF_00019"/>
    </source>
</evidence>
<protein>
    <recommendedName>
        <fullName evidence="8 10">Phosphate acyltransferase</fullName>
        <ecNumber evidence="8 10">2.3.1.274</ecNumber>
    </recommendedName>
    <alternativeName>
        <fullName evidence="10">Acyl-ACP phosphotransacylase</fullName>
    </alternativeName>
    <alternativeName>
        <fullName evidence="10">Acyl-[acyl-carrier-protein]--phosphate acyltransferase</fullName>
    </alternativeName>
    <alternativeName>
        <fullName evidence="10">Phosphate-acyl-ACP acyltransferase</fullName>
    </alternativeName>
</protein>
<comment type="function">
    <text evidence="10">Catalyzes the reversible formation of acyl-phosphate (acyl-PO(4)) from acyl-[acyl-carrier-protein] (acyl-ACP). This enzyme utilizes acyl-ACP as fatty acyl donor, but not acyl-CoA.</text>
</comment>
<comment type="subunit">
    <text evidence="9 10">Homodimer. Probably interacts with PlsY.</text>
</comment>
<gene>
    <name evidence="10 11" type="primary">plsX</name>
    <name evidence="11" type="ORF">H9727_05565</name>
</gene>
<evidence type="ECO:0000313" key="12">
    <source>
        <dbReference type="Proteomes" id="UP000824132"/>
    </source>
</evidence>
<comment type="catalytic activity">
    <reaction evidence="1 10">
        <text>a fatty acyl-[ACP] + phosphate = an acyl phosphate + holo-[ACP]</text>
        <dbReference type="Rhea" id="RHEA:42292"/>
        <dbReference type="Rhea" id="RHEA-COMP:9685"/>
        <dbReference type="Rhea" id="RHEA-COMP:14125"/>
        <dbReference type="ChEBI" id="CHEBI:43474"/>
        <dbReference type="ChEBI" id="CHEBI:59918"/>
        <dbReference type="ChEBI" id="CHEBI:64479"/>
        <dbReference type="ChEBI" id="CHEBI:138651"/>
        <dbReference type="EC" id="2.3.1.274"/>
    </reaction>
</comment>
<dbReference type="PIRSF" id="PIRSF002465">
    <property type="entry name" value="Phsphlp_syn_PlsX"/>
    <property type="match status" value="1"/>
</dbReference>
<evidence type="ECO:0000256" key="5">
    <source>
        <dbReference type="ARBA" id="ARBA00023098"/>
    </source>
</evidence>
<evidence type="ECO:0000256" key="7">
    <source>
        <dbReference type="ARBA" id="ARBA00023264"/>
    </source>
</evidence>
<keyword evidence="11" id="KW-0012">Acyltransferase</keyword>
<keyword evidence="4 10" id="KW-0808">Transferase</keyword>
<dbReference type="GO" id="GO:0043811">
    <property type="term" value="F:phosphate:acyl-[acyl carrier protein] acyltransferase activity"/>
    <property type="evidence" value="ECO:0007669"/>
    <property type="project" value="UniProtKB-UniRule"/>
</dbReference>
<evidence type="ECO:0000256" key="2">
    <source>
        <dbReference type="ARBA" id="ARBA00022490"/>
    </source>
</evidence>
<keyword evidence="2 10" id="KW-0963">Cytoplasm</keyword>
<dbReference type="Pfam" id="PF02504">
    <property type="entry name" value="FA_synthesis"/>
    <property type="match status" value="1"/>
</dbReference>
<name>A0A9D2IDL5_9FIRM</name>
<dbReference type="GO" id="GO:0006633">
    <property type="term" value="P:fatty acid biosynthetic process"/>
    <property type="evidence" value="ECO:0007669"/>
    <property type="project" value="UniProtKB-UniRule"/>
</dbReference>
<comment type="caution">
    <text evidence="11">The sequence shown here is derived from an EMBL/GenBank/DDBJ whole genome shotgun (WGS) entry which is preliminary data.</text>
</comment>
<evidence type="ECO:0000256" key="8">
    <source>
        <dbReference type="ARBA" id="ARBA00024069"/>
    </source>
</evidence>
<comment type="subcellular location">
    <subcellularLocation>
        <location evidence="10">Cytoplasm</location>
    </subcellularLocation>
    <text evidence="10">Associated with the membrane possibly through PlsY.</text>
</comment>
<dbReference type="PANTHER" id="PTHR30100">
    <property type="entry name" value="FATTY ACID/PHOSPHOLIPID SYNTHESIS PROTEIN PLSX"/>
    <property type="match status" value="1"/>
</dbReference>
<evidence type="ECO:0000256" key="1">
    <source>
        <dbReference type="ARBA" id="ARBA00001232"/>
    </source>
</evidence>
<evidence type="ECO:0000256" key="9">
    <source>
        <dbReference type="ARBA" id="ARBA00046608"/>
    </source>
</evidence>
<keyword evidence="7 10" id="KW-1208">Phospholipid metabolism</keyword>
<dbReference type="InterPro" id="IPR012281">
    <property type="entry name" value="Phospholipid_synth_PlsX-like"/>
</dbReference>
<evidence type="ECO:0000256" key="3">
    <source>
        <dbReference type="ARBA" id="ARBA00022516"/>
    </source>
</evidence>
<proteinExistence type="inferred from homology"/>
<dbReference type="PANTHER" id="PTHR30100:SF1">
    <property type="entry name" value="PHOSPHATE ACYLTRANSFERASE"/>
    <property type="match status" value="1"/>
</dbReference>
<dbReference type="GO" id="GO:0005737">
    <property type="term" value="C:cytoplasm"/>
    <property type="evidence" value="ECO:0007669"/>
    <property type="project" value="UniProtKB-SubCell"/>
</dbReference>
<comment type="pathway">
    <text evidence="10">Lipid metabolism; phospholipid metabolism.</text>
</comment>
<reference evidence="11" key="2">
    <citation type="submission" date="2021-04" db="EMBL/GenBank/DDBJ databases">
        <authorList>
            <person name="Gilroy R."/>
        </authorList>
    </citation>
    <scope>NUCLEOTIDE SEQUENCE</scope>
    <source>
        <strain evidence="11">CHK187-5294</strain>
    </source>
</reference>
<keyword evidence="5 10" id="KW-0443">Lipid metabolism</keyword>
<dbReference type="SUPFAM" id="SSF53659">
    <property type="entry name" value="Isocitrate/Isopropylmalate dehydrogenase-like"/>
    <property type="match status" value="1"/>
</dbReference>
<evidence type="ECO:0000256" key="4">
    <source>
        <dbReference type="ARBA" id="ARBA00022679"/>
    </source>
</evidence>
<keyword evidence="6 10" id="KW-0594">Phospholipid biosynthesis</keyword>
<accession>A0A9D2IDL5</accession>
<comment type="similarity">
    <text evidence="10">Belongs to the PlsX family.</text>
</comment>
<reference evidence="11" key="1">
    <citation type="journal article" date="2021" name="PeerJ">
        <title>Extensive microbial diversity within the chicken gut microbiome revealed by metagenomics and culture.</title>
        <authorList>
            <person name="Gilroy R."/>
            <person name="Ravi A."/>
            <person name="Getino M."/>
            <person name="Pursley I."/>
            <person name="Horton D.L."/>
            <person name="Alikhan N.F."/>
            <person name="Baker D."/>
            <person name="Gharbi K."/>
            <person name="Hall N."/>
            <person name="Watson M."/>
            <person name="Adriaenssens E.M."/>
            <person name="Foster-Nyarko E."/>
            <person name="Jarju S."/>
            <person name="Secka A."/>
            <person name="Antonio M."/>
            <person name="Oren A."/>
            <person name="Chaudhuri R.R."/>
            <person name="La Ragione R."/>
            <person name="Hildebrand F."/>
            <person name="Pallen M.J."/>
        </authorList>
    </citation>
    <scope>NUCLEOTIDE SEQUENCE</scope>
    <source>
        <strain evidence="11">CHK187-5294</strain>
    </source>
</reference>
<dbReference type="GO" id="GO:0008654">
    <property type="term" value="P:phospholipid biosynthetic process"/>
    <property type="evidence" value="ECO:0007669"/>
    <property type="project" value="UniProtKB-KW"/>
</dbReference>
<dbReference type="Proteomes" id="UP000824132">
    <property type="component" value="Unassembled WGS sequence"/>
</dbReference>
<keyword evidence="3 10" id="KW-0444">Lipid biosynthesis</keyword>
<dbReference type="Gene3D" id="3.40.718.10">
    <property type="entry name" value="Isopropylmalate Dehydrogenase"/>
    <property type="match status" value="1"/>
</dbReference>
<organism evidence="11 12">
    <name type="scientific">Candidatus Borkfalkia avistercoris</name>
    <dbReference type="NCBI Taxonomy" id="2838504"/>
    <lineage>
        <taxon>Bacteria</taxon>
        <taxon>Bacillati</taxon>
        <taxon>Bacillota</taxon>
        <taxon>Clostridia</taxon>
        <taxon>Christensenellales</taxon>
        <taxon>Christensenellaceae</taxon>
        <taxon>Candidatus Borkfalkia</taxon>
    </lineage>
</organism>
<dbReference type="EMBL" id="DXCL01000029">
    <property type="protein sequence ID" value="HIZ03736.1"/>
    <property type="molecule type" value="Genomic_DNA"/>
</dbReference>
<dbReference type="EC" id="2.3.1.274" evidence="8 10"/>
<dbReference type="AlphaFoldDB" id="A0A9D2IDL5"/>
<dbReference type="NCBIfam" id="TIGR00182">
    <property type="entry name" value="plsX"/>
    <property type="match status" value="1"/>
</dbReference>
<sequence>MTKIILDAMGGDNAPEEIVKGAVQALNADKNLKVVLTGDEPKIAAVLSALSYDKSRLEIVNCTEVITNDDVPTAAIRQKKDSSLVVALKMLKEDDEAKGFVSAGSTGAVLTGALLRVGRIRGISRPAVCPALPTAKEGKVYIIDAGANAECKPVNLCHFAIMGTAYARASGIKEPRVGLVTNGTEDHKGDPLHQEAHELLKTLPGINFVGNVEGRDIMSGDIDVAVCDGFSGNIALKTTEGTAAAVMKIIKKYISSSFMAKLGYALFMRPTFKKIKKVMDYNKYGGAVLLGIEKVVVKSHGSSKADSVCASLLQAKEAADNNIIGSIKEMLAGVDLEAIGASGS</sequence>
<evidence type="ECO:0000313" key="11">
    <source>
        <dbReference type="EMBL" id="HIZ03736.1"/>
    </source>
</evidence>
<dbReference type="HAMAP" id="MF_00019">
    <property type="entry name" value="PlsX"/>
    <property type="match status" value="1"/>
</dbReference>